<dbReference type="InterPro" id="IPR036179">
    <property type="entry name" value="Ig-like_dom_sf"/>
</dbReference>
<dbReference type="PANTHER" id="PTHR12035">
    <property type="entry name" value="SIALIC ACID BINDING IMMUNOGLOBULIN-LIKE LECTIN"/>
    <property type="match status" value="1"/>
</dbReference>
<protein>
    <submittedName>
        <fullName evidence="16">Myeloid cell surface antigen CD33</fullName>
    </submittedName>
</protein>
<keyword evidence="2 13" id="KW-0812">Transmembrane</keyword>
<dbReference type="GO" id="GO:0007155">
    <property type="term" value="P:cell adhesion"/>
    <property type="evidence" value="ECO:0007669"/>
    <property type="project" value="UniProtKB-KW"/>
</dbReference>
<evidence type="ECO:0000256" key="6">
    <source>
        <dbReference type="ARBA" id="ARBA00022989"/>
    </source>
</evidence>
<evidence type="ECO:0000256" key="7">
    <source>
        <dbReference type="ARBA" id="ARBA00023136"/>
    </source>
</evidence>
<keyword evidence="8" id="KW-1015">Disulfide bond</keyword>
<gene>
    <name evidence="16" type="ORF">D623_10004542</name>
</gene>
<evidence type="ECO:0000256" key="4">
    <source>
        <dbReference type="ARBA" id="ARBA00022734"/>
    </source>
</evidence>
<feature type="transmembrane region" description="Helical" evidence="13">
    <location>
        <begin position="785"/>
        <end position="807"/>
    </location>
</feature>
<dbReference type="GO" id="GO:0005886">
    <property type="term" value="C:plasma membrane"/>
    <property type="evidence" value="ECO:0007669"/>
    <property type="project" value="TreeGrafter"/>
</dbReference>
<keyword evidence="9" id="KW-0325">Glycoprotein</keyword>
<evidence type="ECO:0000256" key="9">
    <source>
        <dbReference type="ARBA" id="ARBA00023180"/>
    </source>
</evidence>
<sequence>MSEMLWLLPLLWAGSLSQDGGYTVSVQTPVMVQEGLCVSVSCNFTASWTSGTTIPTYGSWFPEGANEFHDAAVVTSNQTRNVQEETQGRFYLLGDPQTNNCSLDIRDARRTDEGLYFFRVERERFRGFKYSYKQNMLSVQVTALNHTPHILNPGTLESGLPRNLTCSVPWACERGTPPIFSWTSAAHPPRGPRPRLSSVLTITLRPQDHGTNLTCQVHFPAAGVTVETTIQLNVTCFRDNWPHEAVPGLLAFLTIIECGTPCTISRVSFIPYQHTSLFSDYLESRFPYRLTLTWAPVGYLELADLILSLHSTQASHGSPLAFRGNPKDLLLIFSSLLDYTVLRSELAAGKALGFSGPREPPMLQQVAPPKGLEPAKLVSSSCSLQKILQCSCSFHGVPAPSVQWWLEGDILGIDNPQVTSTILAPWSNTTISLTEMPDMGTPLLCEGKNDYGNHSMNIILMSRLLSPALMGATKIPVKENLCTTVPCRLAFPKEPLGSSVIMGYWLNKNISAPVATNKSNVIIDDHSNGRFHILWNLEERDCTLLIRNALKRDNATYLSPADLHEQKAAFLRENITLFLSDLTQKPELYIPDIPMARASVTLTCTIRSSCIEAKARFLSWKEPAMSFNPKGSRNSSVSSSMLHFTPKPKDHGAALQCYLNFPLSNSTAVKFPMIIPATLSRYVCSLKKKPQCNCSFYGIPTPVVQWLMGGVPVRLKNMSGAFQVATTIAAPWANSTIEFIGKPETVMSLHCEGKNKYGIQEASIFLVPDERSDSILFVKGLIQGIVYGVIIPALFYFFLVLLVIRILKWWVKRQIPKEEEALILKKPELLEEPERSKETKDATSPSWAREKSLERLEPRPSTSQAAALLRPSAGTL</sequence>
<keyword evidence="3 14" id="KW-0732">Signal</keyword>
<keyword evidence="6 13" id="KW-1133">Transmembrane helix</keyword>
<dbReference type="GO" id="GO:0033691">
    <property type="term" value="F:sialic acid binding"/>
    <property type="evidence" value="ECO:0007669"/>
    <property type="project" value="TreeGrafter"/>
</dbReference>
<feature type="domain" description="Ig-like" evidence="15">
    <location>
        <begin position="148"/>
        <end position="231"/>
    </location>
</feature>
<accession>S7PYS7</accession>
<comment type="similarity">
    <text evidence="11">Belongs to the immunoglobulin superfamily. SIGLEC (sialic acid binding Ig-like lectin) family.</text>
</comment>
<dbReference type="PROSITE" id="PS50835">
    <property type="entry name" value="IG_LIKE"/>
    <property type="match status" value="1"/>
</dbReference>
<dbReference type="EMBL" id="KE163773">
    <property type="protein sequence ID" value="EPQ13747.1"/>
    <property type="molecule type" value="Genomic_DNA"/>
</dbReference>
<feature type="compositionally biased region" description="Basic and acidic residues" evidence="12">
    <location>
        <begin position="831"/>
        <end position="841"/>
    </location>
</feature>
<dbReference type="InterPro" id="IPR013106">
    <property type="entry name" value="Ig_V-set"/>
</dbReference>
<comment type="subcellular location">
    <subcellularLocation>
        <location evidence="1">Membrane</location>
        <topology evidence="1">Single-pass type I membrane protein</topology>
    </subcellularLocation>
</comment>
<dbReference type="Pfam" id="PF07686">
    <property type="entry name" value="V-set"/>
    <property type="match status" value="1"/>
</dbReference>
<keyword evidence="7 13" id="KW-0472">Membrane</keyword>
<dbReference type="SMART" id="SM00409">
    <property type="entry name" value="IG"/>
    <property type="match status" value="2"/>
</dbReference>
<evidence type="ECO:0000256" key="3">
    <source>
        <dbReference type="ARBA" id="ARBA00022729"/>
    </source>
</evidence>
<dbReference type="FunFam" id="2.60.40.10:FF:000829">
    <property type="entry name" value="Sialic acid-binding Ig-like lectin 8"/>
    <property type="match status" value="1"/>
</dbReference>
<organism evidence="16 17">
    <name type="scientific">Myotis brandtii</name>
    <name type="common">Brandt's bat</name>
    <dbReference type="NCBI Taxonomy" id="109478"/>
    <lineage>
        <taxon>Eukaryota</taxon>
        <taxon>Metazoa</taxon>
        <taxon>Chordata</taxon>
        <taxon>Craniata</taxon>
        <taxon>Vertebrata</taxon>
        <taxon>Euteleostomi</taxon>
        <taxon>Mammalia</taxon>
        <taxon>Eutheria</taxon>
        <taxon>Laurasiatheria</taxon>
        <taxon>Chiroptera</taxon>
        <taxon>Yangochiroptera</taxon>
        <taxon>Vespertilionidae</taxon>
        <taxon>Myotis</taxon>
    </lineage>
</organism>
<evidence type="ECO:0000313" key="16">
    <source>
        <dbReference type="EMBL" id="EPQ13747.1"/>
    </source>
</evidence>
<dbReference type="PANTHER" id="PTHR12035:SF132">
    <property type="entry name" value="MYELOID CELL SURFACE ANTIGEN CD33"/>
    <property type="match status" value="1"/>
</dbReference>
<dbReference type="InterPro" id="IPR051036">
    <property type="entry name" value="SIGLEC"/>
</dbReference>
<evidence type="ECO:0000256" key="12">
    <source>
        <dbReference type="SAM" id="MobiDB-lite"/>
    </source>
</evidence>
<dbReference type="Proteomes" id="UP000052978">
    <property type="component" value="Unassembled WGS sequence"/>
</dbReference>
<evidence type="ECO:0000256" key="2">
    <source>
        <dbReference type="ARBA" id="ARBA00022692"/>
    </source>
</evidence>
<feature type="region of interest" description="Disordered" evidence="12">
    <location>
        <begin position="831"/>
        <end position="876"/>
    </location>
</feature>
<dbReference type="InterPro" id="IPR003599">
    <property type="entry name" value="Ig_sub"/>
</dbReference>
<evidence type="ECO:0000256" key="10">
    <source>
        <dbReference type="ARBA" id="ARBA00023319"/>
    </source>
</evidence>
<evidence type="ECO:0000256" key="14">
    <source>
        <dbReference type="SAM" id="SignalP"/>
    </source>
</evidence>
<dbReference type="eggNOG" id="ENOG502RU30">
    <property type="taxonomic scope" value="Eukaryota"/>
</dbReference>
<evidence type="ECO:0000256" key="1">
    <source>
        <dbReference type="ARBA" id="ARBA00004479"/>
    </source>
</evidence>
<dbReference type="InterPro" id="IPR013783">
    <property type="entry name" value="Ig-like_fold"/>
</dbReference>
<dbReference type="GO" id="GO:0030246">
    <property type="term" value="F:carbohydrate binding"/>
    <property type="evidence" value="ECO:0007669"/>
    <property type="project" value="UniProtKB-KW"/>
</dbReference>
<reference evidence="16 17" key="1">
    <citation type="journal article" date="2013" name="Nat. Commun.">
        <title>Genome analysis reveals insights into physiology and longevity of the Brandt's bat Myotis brandtii.</title>
        <authorList>
            <person name="Seim I."/>
            <person name="Fang X."/>
            <person name="Xiong Z."/>
            <person name="Lobanov A.V."/>
            <person name="Huang Z."/>
            <person name="Ma S."/>
            <person name="Feng Y."/>
            <person name="Turanov A.A."/>
            <person name="Zhu Y."/>
            <person name="Lenz T.L."/>
            <person name="Gerashchenko M.V."/>
            <person name="Fan D."/>
            <person name="Hee Yim S."/>
            <person name="Yao X."/>
            <person name="Jordan D."/>
            <person name="Xiong Y."/>
            <person name="Ma Y."/>
            <person name="Lyapunov A.N."/>
            <person name="Chen G."/>
            <person name="Kulakova O.I."/>
            <person name="Sun Y."/>
            <person name="Lee S.G."/>
            <person name="Bronson R.T."/>
            <person name="Moskalev A.A."/>
            <person name="Sunyaev S.R."/>
            <person name="Zhang G."/>
            <person name="Krogh A."/>
            <person name="Wang J."/>
            <person name="Gladyshev V.N."/>
        </authorList>
    </citation>
    <scope>NUCLEOTIDE SEQUENCE [LARGE SCALE GENOMIC DNA]</scope>
</reference>
<keyword evidence="17" id="KW-1185">Reference proteome</keyword>
<feature type="chain" id="PRO_5004555817" evidence="14">
    <location>
        <begin position="18"/>
        <end position="876"/>
    </location>
</feature>
<dbReference type="CDD" id="cd00096">
    <property type="entry name" value="Ig"/>
    <property type="match status" value="1"/>
</dbReference>
<evidence type="ECO:0000256" key="13">
    <source>
        <dbReference type="SAM" id="Phobius"/>
    </source>
</evidence>
<evidence type="ECO:0000256" key="5">
    <source>
        <dbReference type="ARBA" id="ARBA00022889"/>
    </source>
</evidence>
<dbReference type="InterPro" id="IPR007110">
    <property type="entry name" value="Ig-like_dom"/>
</dbReference>
<name>S7PYS7_MYOBR</name>
<keyword evidence="5" id="KW-0130">Cell adhesion</keyword>
<dbReference type="SUPFAM" id="SSF48726">
    <property type="entry name" value="Immunoglobulin"/>
    <property type="match status" value="4"/>
</dbReference>
<keyword evidence="10" id="KW-0393">Immunoglobulin domain</keyword>
<feature type="compositionally biased region" description="Basic and acidic residues" evidence="12">
    <location>
        <begin position="848"/>
        <end position="858"/>
    </location>
</feature>
<feature type="signal peptide" evidence="14">
    <location>
        <begin position="1"/>
        <end position="17"/>
    </location>
</feature>
<evidence type="ECO:0000256" key="11">
    <source>
        <dbReference type="ARBA" id="ARBA00038361"/>
    </source>
</evidence>
<dbReference type="AlphaFoldDB" id="S7PYS7"/>
<dbReference type="Gene3D" id="2.60.40.10">
    <property type="entry name" value="Immunoglobulins"/>
    <property type="match status" value="4"/>
</dbReference>
<proteinExistence type="inferred from homology"/>
<evidence type="ECO:0000313" key="17">
    <source>
        <dbReference type="Proteomes" id="UP000052978"/>
    </source>
</evidence>
<evidence type="ECO:0000256" key="8">
    <source>
        <dbReference type="ARBA" id="ARBA00023157"/>
    </source>
</evidence>
<evidence type="ECO:0000259" key="15">
    <source>
        <dbReference type="PROSITE" id="PS50835"/>
    </source>
</evidence>
<keyword evidence="4" id="KW-0430">Lectin</keyword>